<dbReference type="RefSeq" id="WP_006523920.1">
    <property type="nucleotide sequence ID" value="NC_021184.1"/>
</dbReference>
<dbReference type="HOGENOM" id="CLU_2568247_0_0_9"/>
<gene>
    <name evidence="2" type="ORF">Desgi_1579</name>
</gene>
<reference evidence="2 3" key="1">
    <citation type="submission" date="2012-01" db="EMBL/GenBank/DDBJ databases">
        <title>Complete sequence of Desulfotomaculum gibsoniae DSM 7213.</title>
        <authorList>
            <consortium name="US DOE Joint Genome Institute"/>
            <person name="Lucas S."/>
            <person name="Han J."/>
            <person name="Lapidus A."/>
            <person name="Cheng J.-F."/>
            <person name="Goodwin L."/>
            <person name="Pitluck S."/>
            <person name="Peters L."/>
            <person name="Ovchinnikova G."/>
            <person name="Teshima H."/>
            <person name="Detter J.C."/>
            <person name="Han C."/>
            <person name="Tapia R."/>
            <person name="Land M."/>
            <person name="Hauser L."/>
            <person name="Kyrpides N."/>
            <person name="Ivanova N."/>
            <person name="Pagani I."/>
            <person name="Parshina S."/>
            <person name="Plugge C."/>
            <person name="Muyzer G."/>
            <person name="Kuever J."/>
            <person name="Ivanova A."/>
            <person name="Nazina T."/>
            <person name="Klenk H.-P."/>
            <person name="Brambilla E."/>
            <person name="Spring S."/>
            <person name="Stams A.F."/>
            <person name="Woyke T."/>
        </authorList>
    </citation>
    <scope>NUCLEOTIDE SEQUENCE [LARGE SCALE GENOMIC DNA]</scope>
    <source>
        <strain evidence="2 3">DSM 7213</strain>
    </source>
</reference>
<name>R4KKM7_9FIRM</name>
<protein>
    <submittedName>
        <fullName evidence="2">Uncharacterized protein</fullName>
    </submittedName>
</protein>
<evidence type="ECO:0000256" key="1">
    <source>
        <dbReference type="SAM" id="MobiDB-lite"/>
    </source>
</evidence>
<dbReference type="Proteomes" id="UP000013520">
    <property type="component" value="Chromosome"/>
</dbReference>
<feature type="compositionally biased region" description="Basic and acidic residues" evidence="1">
    <location>
        <begin position="54"/>
        <end position="65"/>
    </location>
</feature>
<evidence type="ECO:0000313" key="3">
    <source>
        <dbReference type="Proteomes" id="UP000013520"/>
    </source>
</evidence>
<evidence type="ECO:0000313" key="2">
    <source>
        <dbReference type="EMBL" id="AGL01060.1"/>
    </source>
</evidence>
<proteinExistence type="predicted"/>
<organism evidence="2 3">
    <name type="scientific">Desulfoscipio gibsoniae DSM 7213</name>
    <dbReference type="NCBI Taxonomy" id="767817"/>
    <lineage>
        <taxon>Bacteria</taxon>
        <taxon>Bacillati</taxon>
        <taxon>Bacillota</taxon>
        <taxon>Clostridia</taxon>
        <taxon>Eubacteriales</taxon>
        <taxon>Desulfallaceae</taxon>
        <taxon>Desulfoscipio</taxon>
    </lineage>
</organism>
<dbReference type="OrthoDB" id="1808886at2"/>
<sequence length="81" mass="8678">MVDNKGNHKDTGAKNTIQESLFGLQGDYMTAGLAADLDESNSPQLLPGRARPPKPLDDRKKGDISLGELLKEEVGDIVGDD</sequence>
<dbReference type="KEGG" id="dgi:Desgi_1579"/>
<accession>R4KKM7</accession>
<keyword evidence="3" id="KW-1185">Reference proteome</keyword>
<dbReference type="EMBL" id="CP003273">
    <property type="protein sequence ID" value="AGL01060.1"/>
    <property type="molecule type" value="Genomic_DNA"/>
</dbReference>
<dbReference type="AlphaFoldDB" id="R4KKM7"/>
<feature type="region of interest" description="Disordered" evidence="1">
    <location>
        <begin position="34"/>
        <end position="65"/>
    </location>
</feature>
<dbReference type="STRING" id="767817.Desgi_1579"/>